<evidence type="ECO:0000313" key="2">
    <source>
        <dbReference type="Proteomes" id="UP000887577"/>
    </source>
</evidence>
<dbReference type="SMART" id="SM00034">
    <property type="entry name" value="CLECT"/>
    <property type="match status" value="1"/>
</dbReference>
<keyword evidence="2" id="KW-1185">Reference proteome</keyword>
<protein>
    <submittedName>
        <fullName evidence="3">C-type lectin domain-containing protein</fullName>
    </submittedName>
</protein>
<dbReference type="SUPFAM" id="SSF56436">
    <property type="entry name" value="C-type lectin-like"/>
    <property type="match status" value="1"/>
</dbReference>
<evidence type="ECO:0000259" key="1">
    <source>
        <dbReference type="PROSITE" id="PS50041"/>
    </source>
</evidence>
<dbReference type="PANTHER" id="PTHR22803">
    <property type="entry name" value="MANNOSE, PHOSPHOLIPASE, LECTIN RECEPTOR RELATED"/>
    <property type="match status" value="1"/>
</dbReference>
<feature type="domain" description="C-type lectin" evidence="1">
    <location>
        <begin position="22"/>
        <end position="117"/>
    </location>
</feature>
<proteinExistence type="predicted"/>
<dbReference type="Proteomes" id="UP000887577">
    <property type="component" value="Unplaced"/>
</dbReference>
<accession>A0A914YKP6</accession>
<dbReference type="InterPro" id="IPR050111">
    <property type="entry name" value="C-type_lectin/snaclec_domain"/>
</dbReference>
<dbReference type="AlphaFoldDB" id="A0A914YKP6"/>
<evidence type="ECO:0000313" key="3">
    <source>
        <dbReference type="WBParaSite" id="PSU_v2.g19916.t1"/>
    </source>
</evidence>
<dbReference type="InterPro" id="IPR016186">
    <property type="entry name" value="C-type_lectin-like/link_sf"/>
</dbReference>
<dbReference type="PROSITE" id="PS50041">
    <property type="entry name" value="C_TYPE_LECTIN_2"/>
    <property type="match status" value="1"/>
</dbReference>
<reference evidence="3" key="1">
    <citation type="submission" date="2022-11" db="UniProtKB">
        <authorList>
            <consortium name="WormBaseParasite"/>
        </authorList>
    </citation>
    <scope>IDENTIFICATION</scope>
</reference>
<dbReference type="InterPro" id="IPR001304">
    <property type="entry name" value="C-type_lectin-like"/>
</dbReference>
<sequence length="123" mass="13644">MAGFMILHNNIAINIFQMVVHGAELLTIHNVQQETYVETFIYNAQLGGQSSLVWIGLHYQFEDWGWSDGTALGYTDWILGEPSTAGDCAAIQTGNNNNNGDGWKVADCNKVLPYVCYHNALSF</sequence>
<organism evidence="2 3">
    <name type="scientific">Panagrolaimus superbus</name>
    <dbReference type="NCBI Taxonomy" id="310955"/>
    <lineage>
        <taxon>Eukaryota</taxon>
        <taxon>Metazoa</taxon>
        <taxon>Ecdysozoa</taxon>
        <taxon>Nematoda</taxon>
        <taxon>Chromadorea</taxon>
        <taxon>Rhabditida</taxon>
        <taxon>Tylenchina</taxon>
        <taxon>Panagrolaimomorpha</taxon>
        <taxon>Panagrolaimoidea</taxon>
        <taxon>Panagrolaimidae</taxon>
        <taxon>Panagrolaimus</taxon>
    </lineage>
</organism>
<dbReference type="WBParaSite" id="PSU_v2.g19916.t1">
    <property type="protein sequence ID" value="PSU_v2.g19916.t1"/>
    <property type="gene ID" value="PSU_v2.g19916"/>
</dbReference>
<dbReference type="Gene3D" id="3.10.100.10">
    <property type="entry name" value="Mannose-Binding Protein A, subunit A"/>
    <property type="match status" value="1"/>
</dbReference>
<name>A0A914YKP6_9BILA</name>
<dbReference type="InterPro" id="IPR016187">
    <property type="entry name" value="CTDL_fold"/>
</dbReference>
<dbReference type="CDD" id="cd00037">
    <property type="entry name" value="CLECT"/>
    <property type="match status" value="1"/>
</dbReference>
<dbReference type="Pfam" id="PF00059">
    <property type="entry name" value="Lectin_C"/>
    <property type="match status" value="1"/>
</dbReference>